<dbReference type="EC" id="2.7.11.1" evidence="9"/>
<evidence type="ECO:0000256" key="1">
    <source>
        <dbReference type="ARBA" id="ARBA00022679"/>
    </source>
</evidence>
<evidence type="ECO:0000256" key="7">
    <source>
        <dbReference type="SAM" id="Phobius"/>
    </source>
</evidence>
<keyword evidence="7" id="KW-0812">Transmembrane</keyword>
<dbReference type="InterPro" id="IPR011009">
    <property type="entry name" value="Kinase-like_dom_sf"/>
</dbReference>
<keyword evidence="7" id="KW-1133">Transmembrane helix</keyword>
<dbReference type="GO" id="GO:0005524">
    <property type="term" value="F:ATP binding"/>
    <property type="evidence" value="ECO:0007669"/>
    <property type="project" value="UniProtKB-UniRule"/>
</dbReference>
<dbReference type="GO" id="GO:0004674">
    <property type="term" value="F:protein serine/threonine kinase activity"/>
    <property type="evidence" value="ECO:0007669"/>
    <property type="project" value="UniProtKB-EC"/>
</dbReference>
<feature type="region of interest" description="Disordered" evidence="6">
    <location>
        <begin position="57"/>
        <end position="103"/>
    </location>
</feature>
<dbReference type="EMBL" id="SJPV01000008">
    <property type="protein sequence ID" value="TWU34344.1"/>
    <property type="molecule type" value="Genomic_DNA"/>
</dbReference>
<reference evidence="9 10" key="1">
    <citation type="submission" date="2019-02" db="EMBL/GenBank/DDBJ databases">
        <title>Deep-cultivation of Planctomycetes and their phenomic and genomic characterization uncovers novel biology.</title>
        <authorList>
            <person name="Wiegand S."/>
            <person name="Jogler M."/>
            <person name="Boedeker C."/>
            <person name="Pinto D."/>
            <person name="Vollmers J."/>
            <person name="Rivas-Marin E."/>
            <person name="Kohn T."/>
            <person name="Peeters S.H."/>
            <person name="Heuer A."/>
            <person name="Rast P."/>
            <person name="Oberbeckmann S."/>
            <person name="Bunk B."/>
            <person name="Jeske O."/>
            <person name="Meyerdierks A."/>
            <person name="Storesund J.E."/>
            <person name="Kallscheuer N."/>
            <person name="Luecker S."/>
            <person name="Lage O.M."/>
            <person name="Pohl T."/>
            <person name="Merkel B.J."/>
            <person name="Hornburger P."/>
            <person name="Mueller R.-W."/>
            <person name="Bruemmer F."/>
            <person name="Labrenz M."/>
            <person name="Spormann A.M."/>
            <person name="Op Den Camp H."/>
            <person name="Overmann J."/>
            <person name="Amann R."/>
            <person name="Jetten M.S.M."/>
            <person name="Mascher T."/>
            <person name="Medema M.H."/>
            <person name="Devos D.P."/>
            <person name="Kaster A.-K."/>
            <person name="Ovreas L."/>
            <person name="Rohde M."/>
            <person name="Galperin M.Y."/>
            <person name="Jogler C."/>
        </authorList>
    </citation>
    <scope>NUCLEOTIDE SEQUENCE [LARGE SCALE GENOMIC DNA]</scope>
    <source>
        <strain evidence="9 10">Poly41</strain>
    </source>
</reference>
<organism evidence="9 10">
    <name type="scientific">Novipirellula artificiosorum</name>
    <dbReference type="NCBI Taxonomy" id="2528016"/>
    <lineage>
        <taxon>Bacteria</taxon>
        <taxon>Pseudomonadati</taxon>
        <taxon>Planctomycetota</taxon>
        <taxon>Planctomycetia</taxon>
        <taxon>Pirellulales</taxon>
        <taxon>Pirellulaceae</taxon>
        <taxon>Novipirellula</taxon>
    </lineage>
</organism>
<feature type="compositionally biased region" description="Polar residues" evidence="6">
    <location>
        <begin position="70"/>
        <end position="97"/>
    </location>
</feature>
<dbReference type="InterPro" id="IPR000719">
    <property type="entry name" value="Prot_kinase_dom"/>
</dbReference>
<feature type="compositionally biased region" description="Polar residues" evidence="6">
    <location>
        <begin position="751"/>
        <end position="761"/>
    </location>
</feature>
<dbReference type="Pfam" id="PF00069">
    <property type="entry name" value="Pkinase"/>
    <property type="match status" value="1"/>
</dbReference>
<keyword evidence="7" id="KW-0472">Membrane</keyword>
<dbReference type="AlphaFoldDB" id="A0A5C6DEJ3"/>
<feature type="region of interest" description="Disordered" evidence="6">
    <location>
        <begin position="1"/>
        <end position="37"/>
    </location>
</feature>
<keyword evidence="4 5" id="KW-0067">ATP-binding</keyword>
<feature type="transmembrane region" description="Helical" evidence="7">
    <location>
        <begin position="717"/>
        <end position="737"/>
    </location>
</feature>
<comment type="caution">
    <text evidence="9">The sequence shown here is derived from an EMBL/GenBank/DDBJ whole genome shotgun (WGS) entry which is preliminary data.</text>
</comment>
<evidence type="ECO:0000256" key="3">
    <source>
        <dbReference type="ARBA" id="ARBA00022777"/>
    </source>
</evidence>
<dbReference type="SUPFAM" id="SSF56112">
    <property type="entry name" value="Protein kinase-like (PK-like)"/>
    <property type="match status" value="1"/>
</dbReference>
<dbReference type="SMART" id="SM00220">
    <property type="entry name" value="S_TKc"/>
    <property type="match status" value="1"/>
</dbReference>
<feature type="region of interest" description="Disordered" evidence="6">
    <location>
        <begin position="742"/>
        <end position="772"/>
    </location>
</feature>
<feature type="transmembrane region" description="Helical" evidence="7">
    <location>
        <begin position="549"/>
        <end position="568"/>
    </location>
</feature>
<dbReference type="InterPro" id="IPR017441">
    <property type="entry name" value="Protein_kinase_ATP_BS"/>
</dbReference>
<name>A0A5C6DEJ3_9BACT</name>
<feature type="domain" description="Protein kinase" evidence="8">
    <location>
        <begin position="111"/>
        <end position="354"/>
    </location>
</feature>
<keyword evidence="2 5" id="KW-0547">Nucleotide-binding</keyword>
<dbReference type="Proteomes" id="UP000319143">
    <property type="component" value="Unassembled WGS sequence"/>
</dbReference>
<dbReference type="PANTHER" id="PTHR43289">
    <property type="entry name" value="MITOGEN-ACTIVATED PROTEIN KINASE KINASE KINASE 20-RELATED"/>
    <property type="match status" value="1"/>
</dbReference>
<dbReference type="Gene3D" id="1.10.510.10">
    <property type="entry name" value="Transferase(Phosphotransferase) domain 1"/>
    <property type="match status" value="1"/>
</dbReference>
<protein>
    <submittedName>
        <fullName evidence="9">Serine/threonine-protein kinase PrkC</fullName>
        <ecNumber evidence="9">2.7.11.1</ecNumber>
    </submittedName>
</protein>
<accession>A0A5C6DEJ3</accession>
<evidence type="ECO:0000313" key="10">
    <source>
        <dbReference type="Proteomes" id="UP000319143"/>
    </source>
</evidence>
<evidence type="ECO:0000256" key="4">
    <source>
        <dbReference type="ARBA" id="ARBA00022840"/>
    </source>
</evidence>
<feature type="transmembrane region" description="Helical" evidence="7">
    <location>
        <begin position="661"/>
        <end position="680"/>
    </location>
</feature>
<evidence type="ECO:0000256" key="2">
    <source>
        <dbReference type="ARBA" id="ARBA00022741"/>
    </source>
</evidence>
<evidence type="ECO:0000259" key="8">
    <source>
        <dbReference type="SMART" id="SM00220"/>
    </source>
</evidence>
<feature type="transmembrane region" description="Helical" evidence="7">
    <location>
        <begin position="580"/>
        <end position="602"/>
    </location>
</feature>
<feature type="binding site" evidence="5">
    <location>
        <position position="139"/>
    </location>
    <ligand>
        <name>ATP</name>
        <dbReference type="ChEBI" id="CHEBI:30616"/>
    </ligand>
</feature>
<dbReference type="PROSITE" id="PS00107">
    <property type="entry name" value="PROTEIN_KINASE_ATP"/>
    <property type="match status" value="1"/>
</dbReference>
<feature type="transmembrane region" description="Helical" evidence="7">
    <location>
        <begin position="614"/>
        <end position="634"/>
    </location>
</feature>
<dbReference type="OrthoDB" id="6111975at2"/>
<feature type="transmembrane region" description="Helical" evidence="7">
    <location>
        <begin position="456"/>
        <end position="485"/>
    </location>
</feature>
<evidence type="ECO:0000256" key="6">
    <source>
        <dbReference type="SAM" id="MobiDB-lite"/>
    </source>
</evidence>
<sequence>MGWRSKNAGKNDSGRYVAPARDQHGAWNQQPDASNHCFSTRKHRIMTALLGKLRNAKPSSVAPAPDTLATAASASRSGSPSLEETHASQASPHSKTMSFAYPPGSTPLPRYTIRRGIGIGGFGEVYFAVSDAGKEVALKRIQRNLDVELRGVSHCLNLKHPNLVALYDICRDESNQAWVVMEYVAGKNLRQVLDESPNGLTEPEVRRWFTAIAAGVDHLHGAGLVHRDLKPGNVFDDLGIVKVGDYGLSKFISASHRGGHTESVGTFHYMAPEIGRGEYGREIDIYALGIVLYELQTGTVPFDGESCHEIIVKHMTASPDLSRIAEPYRTVIAKCLEKDPAKRYQRIVEMTDAIGVALPGRANAIGIQPRGSNAIEEPIQATLANAREHRATKDVADPSHAEPAVVTPTLPTHPAVPNRGPQTRHRDEPFARAVRDSLSDLERWWQSLDHSPGAKAFLMLVAVFVLIINTHWLLPLLTLIGFIYVPYYIVRQMILHVSQQPTYAQAQRLASAHAVPSRPLTRSQWRAHMRTDLRAKHTIHRAAELSTSWITAILTTLVLGIGAGVIGLRSGDVDAFTLAPYGSIMAIVMIASLAILGLGKLWERDEGESLPRRVALAGIGAGVGVTAYAVNQFLMLPLDVGLAREIDSTTLPQALYMGHEIPRASAMVAHFALLFASLRWWKPVDPLRRRRLSLWGVAVAVVVEWAIHQVLPIPQPAGMLVAGGIAIAIQLSAPWINPTRKSTVAERSKLRQPSTPGSSPASEPIGQAGGVV</sequence>
<feature type="region of interest" description="Disordered" evidence="6">
    <location>
        <begin position="394"/>
        <end position="425"/>
    </location>
</feature>
<dbReference type="PANTHER" id="PTHR43289:SF6">
    <property type="entry name" value="SERINE_THREONINE-PROTEIN KINASE NEKL-3"/>
    <property type="match status" value="1"/>
</dbReference>
<proteinExistence type="predicted"/>
<evidence type="ECO:0000256" key="5">
    <source>
        <dbReference type="PROSITE-ProRule" id="PRU10141"/>
    </source>
</evidence>
<keyword evidence="10" id="KW-1185">Reference proteome</keyword>
<keyword evidence="3 9" id="KW-0418">Kinase</keyword>
<gene>
    <name evidence="9" type="primary">prkC_18</name>
    <name evidence="9" type="ORF">Poly41_44910</name>
</gene>
<keyword evidence="1 9" id="KW-0808">Transferase</keyword>
<evidence type="ECO:0000313" key="9">
    <source>
        <dbReference type="EMBL" id="TWU34344.1"/>
    </source>
</evidence>
<feature type="compositionally biased region" description="Polar residues" evidence="6">
    <location>
        <begin position="26"/>
        <end position="37"/>
    </location>
</feature>
<dbReference type="CDD" id="cd14014">
    <property type="entry name" value="STKc_PknB_like"/>
    <property type="match status" value="1"/>
</dbReference>
<feature type="transmembrane region" description="Helical" evidence="7">
    <location>
        <begin position="692"/>
        <end position="711"/>
    </location>
</feature>